<keyword evidence="2" id="KW-1185">Reference proteome</keyword>
<dbReference type="RefSeq" id="WP_068610032.1">
    <property type="nucleotide sequence ID" value="NZ_LZDH01000065.1"/>
</dbReference>
<reference evidence="1 2" key="1">
    <citation type="submission" date="2016-06" db="EMBL/GenBank/DDBJ databases">
        <title>Genome sequence of Tepidimonas fonticaldi PL17.</title>
        <authorList>
            <person name="Pinnaka A.K."/>
        </authorList>
    </citation>
    <scope>NUCLEOTIDE SEQUENCE [LARGE SCALE GENOMIC DNA]</scope>
    <source>
        <strain evidence="1 2">PL17</strain>
    </source>
</reference>
<dbReference type="EMBL" id="LZDH01000065">
    <property type="protein sequence ID" value="OBS29808.1"/>
    <property type="molecule type" value="Genomic_DNA"/>
</dbReference>
<dbReference type="Proteomes" id="UP000091969">
    <property type="component" value="Unassembled WGS sequence"/>
</dbReference>
<name>A0A1A6DSH9_9BURK</name>
<evidence type="ECO:0000313" key="1">
    <source>
        <dbReference type="EMBL" id="OBS29808.1"/>
    </source>
</evidence>
<evidence type="ECO:0000313" key="2">
    <source>
        <dbReference type="Proteomes" id="UP000091969"/>
    </source>
</evidence>
<comment type="caution">
    <text evidence="1">The sequence shown here is derived from an EMBL/GenBank/DDBJ whole genome shotgun (WGS) entry which is preliminary data.</text>
</comment>
<protein>
    <submittedName>
        <fullName evidence="1">Uncharacterized protein</fullName>
    </submittedName>
</protein>
<dbReference type="AlphaFoldDB" id="A0A1A6DSH9"/>
<accession>A0A1A6DSH9</accession>
<dbReference type="STRING" id="1101373.A9O67_08190"/>
<organism evidence="1 2">
    <name type="scientific">Tepidimonas fonticaldi</name>
    <dbReference type="NCBI Taxonomy" id="1101373"/>
    <lineage>
        <taxon>Bacteria</taxon>
        <taxon>Pseudomonadati</taxon>
        <taxon>Pseudomonadota</taxon>
        <taxon>Betaproteobacteria</taxon>
        <taxon>Burkholderiales</taxon>
        <taxon>Tepidimonas</taxon>
    </lineage>
</organism>
<sequence>MTPTTSNNTLASQPLAHYDPQVAQRVHGWLASGQPLAWIPILSQDNFPDTPHETLQSARRHQAAMRWPIHQPEDLLDLPEGVTGWLLPADAEDTDVACGVWGGEVYILGVTDRRTGRAQTLLGERGDAATDRCDNEGQSPV</sequence>
<dbReference type="OrthoDB" id="8913406at2"/>
<gene>
    <name evidence="1" type="ORF">A9O67_08190</name>
</gene>
<proteinExistence type="predicted"/>